<reference evidence="1 2" key="1">
    <citation type="journal article" date="2018" name="Nat. Ecol. Evol.">
        <title>Shark genomes provide insights into elasmobranch evolution and the origin of vertebrates.</title>
        <authorList>
            <person name="Hara Y"/>
            <person name="Yamaguchi K"/>
            <person name="Onimaru K"/>
            <person name="Kadota M"/>
            <person name="Koyanagi M"/>
            <person name="Keeley SD"/>
            <person name="Tatsumi K"/>
            <person name="Tanaka K"/>
            <person name="Motone F"/>
            <person name="Kageyama Y"/>
            <person name="Nozu R"/>
            <person name="Adachi N"/>
            <person name="Nishimura O"/>
            <person name="Nakagawa R"/>
            <person name="Tanegashima C"/>
            <person name="Kiyatake I"/>
            <person name="Matsumoto R"/>
            <person name="Murakumo K"/>
            <person name="Nishida K"/>
            <person name="Terakita A"/>
            <person name="Kuratani S"/>
            <person name="Sato K"/>
            <person name="Hyodo S Kuraku.S."/>
        </authorList>
    </citation>
    <scope>NUCLEOTIDE SEQUENCE [LARGE SCALE GENOMIC DNA]</scope>
</reference>
<sequence length="90" mass="10469">MSLVLHLKKISNLSGKYDRQIRITFRGYTHVTKKVKCELEAVFNEILVDLEVRYQPVEGAVGLWSEHDFVVDISDRNALIIENEGYQPYE</sequence>
<gene>
    <name evidence="1" type="ORF">scyTo_0018173</name>
</gene>
<name>A0A401PPP6_SCYTO</name>
<dbReference type="Proteomes" id="UP000288216">
    <property type="component" value="Unassembled WGS sequence"/>
</dbReference>
<organism evidence="1 2">
    <name type="scientific">Scyliorhinus torazame</name>
    <name type="common">Cloudy catshark</name>
    <name type="synonym">Catulus torazame</name>
    <dbReference type="NCBI Taxonomy" id="75743"/>
    <lineage>
        <taxon>Eukaryota</taxon>
        <taxon>Metazoa</taxon>
        <taxon>Chordata</taxon>
        <taxon>Craniata</taxon>
        <taxon>Vertebrata</taxon>
        <taxon>Chondrichthyes</taxon>
        <taxon>Elasmobranchii</taxon>
        <taxon>Galeomorphii</taxon>
        <taxon>Galeoidea</taxon>
        <taxon>Carcharhiniformes</taxon>
        <taxon>Scyliorhinidae</taxon>
        <taxon>Scyliorhinus</taxon>
    </lineage>
</organism>
<dbReference type="AlphaFoldDB" id="A0A401PPP6"/>
<evidence type="ECO:0000313" key="2">
    <source>
        <dbReference type="Proteomes" id="UP000288216"/>
    </source>
</evidence>
<evidence type="ECO:0000313" key="1">
    <source>
        <dbReference type="EMBL" id="GCB75104.1"/>
    </source>
</evidence>
<dbReference type="STRING" id="75743.A0A401PPP6"/>
<accession>A0A401PPP6</accession>
<proteinExistence type="predicted"/>
<keyword evidence="2" id="KW-1185">Reference proteome</keyword>
<dbReference type="Gene3D" id="2.60.40.150">
    <property type="entry name" value="C2 domain"/>
    <property type="match status" value="1"/>
</dbReference>
<dbReference type="OrthoDB" id="10059618at2759"/>
<dbReference type="EMBL" id="BFAA01012396">
    <property type="protein sequence ID" value="GCB75104.1"/>
    <property type="molecule type" value="Genomic_DNA"/>
</dbReference>
<comment type="caution">
    <text evidence="1">The sequence shown here is derived from an EMBL/GenBank/DDBJ whole genome shotgun (WGS) entry which is preliminary data.</text>
</comment>
<protein>
    <submittedName>
        <fullName evidence="1">Uncharacterized protein</fullName>
    </submittedName>
</protein>
<dbReference type="InterPro" id="IPR035892">
    <property type="entry name" value="C2_domain_sf"/>
</dbReference>